<accession>A0A1T5MUH8</accession>
<feature type="compositionally biased region" description="Basic and acidic residues" evidence="4">
    <location>
        <begin position="101"/>
        <end position="157"/>
    </location>
</feature>
<name>A0A1T5MUH8_9FIRM</name>
<protein>
    <submittedName>
        <fullName evidence="6">Carboxysome shell and ethanolamine utilization microcompartment protein CcmL/EutN</fullName>
    </submittedName>
</protein>
<dbReference type="AlphaFoldDB" id="A0A1T5MUH8"/>
<dbReference type="SMART" id="SM00877">
    <property type="entry name" value="BMC"/>
    <property type="match status" value="1"/>
</dbReference>
<comment type="subcellular location">
    <subcellularLocation>
        <location evidence="1">Bacterial microcompartment</location>
    </subcellularLocation>
</comment>
<evidence type="ECO:0000256" key="4">
    <source>
        <dbReference type="SAM" id="MobiDB-lite"/>
    </source>
</evidence>
<keyword evidence="7" id="KW-1185">Reference proteome</keyword>
<evidence type="ECO:0000313" key="6">
    <source>
        <dbReference type="EMBL" id="SKC91855.1"/>
    </source>
</evidence>
<dbReference type="PROSITE" id="PS51930">
    <property type="entry name" value="BMC_2"/>
    <property type="match status" value="1"/>
</dbReference>
<organism evidence="6 7">
    <name type="scientific">Maledivibacter halophilus</name>
    <dbReference type="NCBI Taxonomy" id="36842"/>
    <lineage>
        <taxon>Bacteria</taxon>
        <taxon>Bacillati</taxon>
        <taxon>Bacillota</taxon>
        <taxon>Clostridia</taxon>
        <taxon>Peptostreptococcales</taxon>
        <taxon>Caminicellaceae</taxon>
        <taxon>Maledivibacter</taxon>
    </lineage>
</organism>
<reference evidence="6 7" key="1">
    <citation type="submission" date="2017-02" db="EMBL/GenBank/DDBJ databases">
        <authorList>
            <person name="Peterson S.W."/>
        </authorList>
    </citation>
    <scope>NUCLEOTIDE SEQUENCE [LARGE SCALE GENOMIC DNA]</scope>
    <source>
        <strain evidence="6 7">M1</strain>
    </source>
</reference>
<feature type="compositionally biased region" description="Basic and acidic residues" evidence="4">
    <location>
        <begin position="164"/>
        <end position="175"/>
    </location>
</feature>
<dbReference type="PANTHER" id="PTHR33941:SF11">
    <property type="entry name" value="BACTERIAL MICROCOMPARTMENT SHELL PROTEIN PDUJ"/>
    <property type="match status" value="1"/>
</dbReference>
<dbReference type="CDD" id="cd07045">
    <property type="entry name" value="BMC_CcmK_like"/>
    <property type="match status" value="1"/>
</dbReference>
<dbReference type="PANTHER" id="PTHR33941">
    <property type="entry name" value="PROPANEDIOL UTILIZATION PROTEIN PDUA"/>
    <property type="match status" value="1"/>
</dbReference>
<dbReference type="STRING" id="36842.SAMN02194393_05393"/>
<dbReference type="Gene3D" id="3.30.70.1710">
    <property type="match status" value="1"/>
</dbReference>
<dbReference type="Proteomes" id="UP000190285">
    <property type="component" value="Unassembled WGS sequence"/>
</dbReference>
<feature type="region of interest" description="Disordered" evidence="4">
    <location>
        <begin position="100"/>
        <end position="184"/>
    </location>
</feature>
<evidence type="ECO:0000256" key="2">
    <source>
        <dbReference type="ARBA" id="ARBA00024446"/>
    </source>
</evidence>
<dbReference type="RefSeq" id="WP_139380478.1">
    <property type="nucleotide sequence ID" value="NZ_FUZT01000026.1"/>
</dbReference>
<dbReference type="Pfam" id="PF00936">
    <property type="entry name" value="BMC"/>
    <property type="match status" value="1"/>
</dbReference>
<dbReference type="InterPro" id="IPR050575">
    <property type="entry name" value="BMC_shell"/>
</dbReference>
<dbReference type="EMBL" id="FUZT01000026">
    <property type="protein sequence ID" value="SKC91855.1"/>
    <property type="molecule type" value="Genomic_DNA"/>
</dbReference>
<evidence type="ECO:0000313" key="7">
    <source>
        <dbReference type="Proteomes" id="UP000190285"/>
    </source>
</evidence>
<feature type="domain" description="BMC" evidence="5">
    <location>
        <begin position="5"/>
        <end position="90"/>
    </location>
</feature>
<proteinExistence type="inferred from homology"/>
<evidence type="ECO:0000256" key="1">
    <source>
        <dbReference type="ARBA" id="ARBA00024322"/>
    </source>
</evidence>
<dbReference type="InterPro" id="IPR044872">
    <property type="entry name" value="CcmK/CsoS1_BMC"/>
</dbReference>
<dbReference type="InterPro" id="IPR000249">
    <property type="entry name" value="BMC_dom"/>
</dbReference>
<dbReference type="SUPFAM" id="SSF143414">
    <property type="entry name" value="CcmK-like"/>
    <property type="match status" value="1"/>
</dbReference>
<keyword evidence="2" id="KW-1283">Bacterial microcompartment</keyword>
<gene>
    <name evidence="6" type="ORF">SAMN02194393_05393</name>
</gene>
<dbReference type="InterPro" id="IPR037233">
    <property type="entry name" value="CcmK-like_sf"/>
</dbReference>
<evidence type="ECO:0000259" key="5">
    <source>
        <dbReference type="PROSITE" id="PS51930"/>
    </source>
</evidence>
<dbReference type="OrthoDB" id="9812608at2"/>
<evidence type="ECO:0000256" key="3">
    <source>
        <dbReference type="PROSITE-ProRule" id="PRU01278"/>
    </source>
</evidence>
<comment type="similarity">
    <text evidence="3">Belongs to the bacterial microcompartments protein family.</text>
</comment>
<dbReference type="GO" id="GO:0031469">
    <property type="term" value="C:bacterial microcompartment"/>
    <property type="evidence" value="ECO:0007669"/>
    <property type="project" value="UniProtKB-SubCell"/>
</dbReference>
<sequence length="184" mass="20478">MYKFALGMIETVGLAAGIEAADTAVKSANIRLLGYELTRGGGLVTIKIAGDVGAVKAAVEAGSMAAAKVNKVWSKHIIPRPHEEIQCLIESTQTVGLYSGIKEEEKNEKQENKEKESEEEQNKETKKEEEKPKEIEAINLKEIKKEESQEEKEKLEEDVCNLCRDPKCPRKKGEARSLCIHNQK</sequence>